<accession>A0A142ENQ1</accession>
<evidence type="ECO:0000256" key="5">
    <source>
        <dbReference type="ARBA" id="ARBA00023237"/>
    </source>
</evidence>
<sequence>MKTNKITYTVKNITRIGALAASLLFVQSCQDALQEDVISQIGSEYLNTSKGLDDAVSAAYSTMRIWYGTERGNNFTEFGTDIYTNGADGSWKFMNTYTNQFDSNNGHARELWDEFYRGINTCNAVIDRAANITGVSDAVKTQRIAEAKFIRAHHYFILVQLFGPVELRLTETNVPTKEVSRTPESEIYAAIIQDLTEAIPGLENKKASSNYGRATQYAAKHLLGRVYLTKGTSSAKAGDDFAKAETELQAVVNNGVGLKLLPDFGQVHAFGNEINDEVIWSVQYTRSPLTNGGGNNSHVFFLMEYDTQPGMQRDTENGRPFKRYRPTVYAMETVFQNRENDSRYKKSYKDTYRSNRPGTYNASFDNTKGSLTFATGDTTMFLPGYEMTPEERAKRPYQVLVPSAYTEKLFPALTKHLDPGRVDRTQFEGGRDYIAMRLADTYLLLAEAQFRQGKIAEATATINVVRRRAAWPGKEAAMEITADQMTFDFLMEERARELTGEQTRWLDLKRWGNLIERVKLYNPQAAPNIKDFHVLRPIPQNQIDRAEGGASAFPQNPGY</sequence>
<keyword evidence="5" id="KW-0998">Cell outer membrane</keyword>
<gene>
    <name evidence="9" type="ORF">AO498_09995</name>
</gene>
<dbReference type="EMBL" id="CP012836">
    <property type="protein sequence ID" value="AMQ56756.1"/>
    <property type="molecule type" value="Genomic_DNA"/>
</dbReference>
<dbReference type="SUPFAM" id="SSF48452">
    <property type="entry name" value="TPR-like"/>
    <property type="match status" value="1"/>
</dbReference>
<dbReference type="InterPro" id="IPR011990">
    <property type="entry name" value="TPR-like_helical_dom_sf"/>
</dbReference>
<evidence type="ECO:0000256" key="3">
    <source>
        <dbReference type="ARBA" id="ARBA00022729"/>
    </source>
</evidence>
<dbReference type="STRING" id="1727163.AO498_09995"/>
<name>A0A142ENQ1_9BACT</name>
<evidence type="ECO:0000259" key="8">
    <source>
        <dbReference type="Pfam" id="PF14322"/>
    </source>
</evidence>
<dbReference type="KEGG" id="alm:AO498_09995"/>
<dbReference type="PROSITE" id="PS51257">
    <property type="entry name" value="PROKAR_LIPOPROTEIN"/>
    <property type="match status" value="1"/>
</dbReference>
<dbReference type="Pfam" id="PF14322">
    <property type="entry name" value="SusD-like_3"/>
    <property type="match status" value="1"/>
</dbReference>
<feature type="domain" description="RagB/SusD" evidence="7">
    <location>
        <begin position="277"/>
        <end position="559"/>
    </location>
</feature>
<dbReference type="Pfam" id="PF07980">
    <property type="entry name" value="SusD_RagB"/>
    <property type="match status" value="1"/>
</dbReference>
<dbReference type="InterPro" id="IPR012944">
    <property type="entry name" value="SusD_RagB_dom"/>
</dbReference>
<evidence type="ECO:0000259" key="7">
    <source>
        <dbReference type="Pfam" id="PF07980"/>
    </source>
</evidence>
<evidence type="ECO:0000313" key="9">
    <source>
        <dbReference type="EMBL" id="AMQ56756.1"/>
    </source>
</evidence>
<dbReference type="Gene3D" id="1.25.40.390">
    <property type="match status" value="1"/>
</dbReference>
<dbReference type="AlphaFoldDB" id="A0A142ENQ1"/>
<keyword evidence="10" id="KW-1185">Reference proteome</keyword>
<keyword evidence="4" id="KW-0472">Membrane</keyword>
<dbReference type="PATRIC" id="fig|1727163.4.peg.2089"/>
<proteinExistence type="inferred from homology"/>
<keyword evidence="3 6" id="KW-0732">Signal</keyword>
<evidence type="ECO:0000256" key="6">
    <source>
        <dbReference type="SAM" id="SignalP"/>
    </source>
</evidence>
<dbReference type="OrthoDB" id="906516at2"/>
<feature type="chain" id="PRO_5007494784" evidence="6">
    <location>
        <begin position="21"/>
        <end position="559"/>
    </location>
</feature>
<evidence type="ECO:0000256" key="2">
    <source>
        <dbReference type="ARBA" id="ARBA00006275"/>
    </source>
</evidence>
<dbReference type="RefSeq" id="WP_067546814.1">
    <property type="nucleotide sequence ID" value="NZ_CP012836.1"/>
</dbReference>
<evidence type="ECO:0000256" key="1">
    <source>
        <dbReference type="ARBA" id="ARBA00004442"/>
    </source>
</evidence>
<dbReference type="InterPro" id="IPR033985">
    <property type="entry name" value="SusD-like_N"/>
</dbReference>
<organism evidence="9 10">
    <name type="scientific">Algoriphagus sanaruensis</name>
    <dbReference type="NCBI Taxonomy" id="1727163"/>
    <lineage>
        <taxon>Bacteria</taxon>
        <taxon>Pseudomonadati</taxon>
        <taxon>Bacteroidota</taxon>
        <taxon>Cytophagia</taxon>
        <taxon>Cytophagales</taxon>
        <taxon>Cyclobacteriaceae</taxon>
        <taxon>Algoriphagus</taxon>
    </lineage>
</organism>
<feature type="signal peptide" evidence="6">
    <location>
        <begin position="1"/>
        <end position="20"/>
    </location>
</feature>
<evidence type="ECO:0000256" key="4">
    <source>
        <dbReference type="ARBA" id="ARBA00023136"/>
    </source>
</evidence>
<reference evidence="9 10" key="2">
    <citation type="journal article" date="2016" name="Genome Announc.">
        <title>Complete Genome Sequence of Algoriphagus sp. Strain M8-2, Isolated from a Brackish Lake.</title>
        <authorList>
            <person name="Muraguchi Y."/>
            <person name="Kushimoto K."/>
            <person name="Ohtsubo Y."/>
            <person name="Suzuki T."/>
            <person name="Dohra H."/>
            <person name="Kimbara K."/>
            <person name="Shintani M."/>
        </authorList>
    </citation>
    <scope>NUCLEOTIDE SEQUENCE [LARGE SCALE GENOMIC DNA]</scope>
    <source>
        <strain evidence="9 10">M8-2</strain>
    </source>
</reference>
<comment type="similarity">
    <text evidence="2">Belongs to the SusD family.</text>
</comment>
<dbReference type="GO" id="GO:0009279">
    <property type="term" value="C:cell outer membrane"/>
    <property type="evidence" value="ECO:0007669"/>
    <property type="project" value="UniProtKB-SubCell"/>
</dbReference>
<comment type="subcellular location">
    <subcellularLocation>
        <location evidence="1">Cell outer membrane</location>
    </subcellularLocation>
</comment>
<dbReference type="Proteomes" id="UP000073816">
    <property type="component" value="Chromosome"/>
</dbReference>
<protein>
    <submittedName>
        <fullName evidence="9">Carbohydrate-binding protein SusD</fullName>
    </submittedName>
</protein>
<reference evidence="10" key="1">
    <citation type="submission" date="2015-09" db="EMBL/GenBank/DDBJ databases">
        <title>Complete sequence of Algoriphagus sp. M8-2.</title>
        <authorList>
            <person name="Shintani M."/>
        </authorList>
    </citation>
    <scope>NUCLEOTIDE SEQUENCE [LARGE SCALE GENOMIC DNA]</scope>
    <source>
        <strain evidence="10">M8-2</strain>
    </source>
</reference>
<feature type="domain" description="SusD-like N-terminal" evidence="8">
    <location>
        <begin position="73"/>
        <end position="228"/>
    </location>
</feature>
<evidence type="ECO:0000313" key="10">
    <source>
        <dbReference type="Proteomes" id="UP000073816"/>
    </source>
</evidence>